<keyword evidence="5" id="KW-0418">Kinase</keyword>
<dbReference type="InterPro" id="IPR003661">
    <property type="entry name" value="HisK_dim/P_dom"/>
</dbReference>
<feature type="region of interest" description="Disordered" evidence="7">
    <location>
        <begin position="1"/>
        <end position="43"/>
    </location>
</feature>
<dbReference type="SUPFAM" id="SSF55781">
    <property type="entry name" value="GAF domain-like"/>
    <property type="match status" value="1"/>
</dbReference>
<accession>A0ABT8PEA6</accession>
<feature type="domain" description="Histidine kinase" evidence="8">
    <location>
        <begin position="230"/>
        <end position="443"/>
    </location>
</feature>
<evidence type="ECO:0000313" key="11">
    <source>
        <dbReference type="Proteomes" id="UP001171606"/>
    </source>
</evidence>
<evidence type="ECO:0000256" key="7">
    <source>
        <dbReference type="SAM" id="MobiDB-lite"/>
    </source>
</evidence>
<dbReference type="Pfam" id="PF01590">
    <property type="entry name" value="GAF"/>
    <property type="match status" value="1"/>
</dbReference>
<dbReference type="SUPFAM" id="SSF55874">
    <property type="entry name" value="ATPase domain of HSP90 chaperone/DNA topoisomerase II/histidine kinase"/>
    <property type="match status" value="1"/>
</dbReference>
<keyword evidence="11" id="KW-1185">Reference proteome</keyword>
<dbReference type="EC" id="2.7.13.3" evidence="2"/>
<evidence type="ECO:0000256" key="2">
    <source>
        <dbReference type="ARBA" id="ARBA00012438"/>
    </source>
</evidence>
<gene>
    <name evidence="10" type="ORF">QZM52_18240</name>
</gene>
<reference evidence="10" key="1">
    <citation type="submission" date="2023-07" db="EMBL/GenBank/DDBJ databases">
        <title>A collection of bacterial strains from the Burkholderia cepacia Research Laboratory and Repository.</title>
        <authorList>
            <person name="Lipuma J."/>
            <person name="Spilker T."/>
            <person name="Caverly L."/>
        </authorList>
    </citation>
    <scope>NUCLEOTIDE SEQUENCE</scope>
    <source>
        <strain evidence="10">AU42020</strain>
    </source>
</reference>
<evidence type="ECO:0000256" key="1">
    <source>
        <dbReference type="ARBA" id="ARBA00000085"/>
    </source>
</evidence>
<dbReference type="SMART" id="SM00448">
    <property type="entry name" value="REC"/>
    <property type="match status" value="1"/>
</dbReference>
<evidence type="ECO:0000256" key="6">
    <source>
        <dbReference type="PROSITE-ProRule" id="PRU00169"/>
    </source>
</evidence>
<dbReference type="InterPro" id="IPR003594">
    <property type="entry name" value="HATPase_dom"/>
</dbReference>
<dbReference type="InterPro" id="IPR004358">
    <property type="entry name" value="Sig_transdc_His_kin-like_C"/>
</dbReference>
<dbReference type="InterPro" id="IPR036097">
    <property type="entry name" value="HisK_dim/P_sf"/>
</dbReference>
<dbReference type="Pfam" id="PF00512">
    <property type="entry name" value="HisKA"/>
    <property type="match status" value="1"/>
</dbReference>
<dbReference type="Pfam" id="PF02518">
    <property type="entry name" value="HATPase_c"/>
    <property type="match status" value="1"/>
</dbReference>
<feature type="compositionally biased region" description="Polar residues" evidence="7">
    <location>
        <begin position="16"/>
        <end position="27"/>
    </location>
</feature>
<sequence length="598" mass="65603">MPTRRKSSRFFASPTPAGSSMPSTPSPTDGRAAPDTPAGHDGPFDLAAEVIERWQRLVDLMAEIVGVPAGLIMRHVGKDIQVVVASRNETNPFYQGESAELSGSGLYCEAVIDSDRSLIVPDARQSPQWRDNPDLRVNMVSYLGLPIHWPDRTTFGTICLLDCKENAYSERYLRLVEEFRDQIEIQLQLIDAQRIAERERQRAAQLAESFRQQKDLATAAAHVKSRFLAAASHDLRQPVHALSLFVGALRHVQMPADGALLVERINESVNAMDELFTAILDISRLDAGVVPVHRRPFAIGTVLERVCSDVAVDAHAKGLQLSYVRSRAVIDSDPVLLERIVRNLLSNAVRYTDTGRIVVGCRPTRTHVRVQVIDTGRGIPADQQGRVFDDYYQLSHHDRGHEQGMGLGLAIVRRLAELLDCPLTLRSEPGRGSCFELQVARMPATVLPPAAVADEITVDTAAAAAHLVVVIDDESAIRTGMSILLAQWGYRVVAAASASEAIARLASDDVRPTLLICDLHLHSDENGIGAIMRLRDEYNTAIPAMLITGDTTARRPGRSKHGGFMLLHKPVPSDKLRAAMERLLRARTGTPARRAGPP</sequence>
<comment type="caution">
    <text evidence="10">The sequence shown here is derived from an EMBL/GenBank/DDBJ whole genome shotgun (WGS) entry which is preliminary data.</text>
</comment>
<dbReference type="InterPro" id="IPR036890">
    <property type="entry name" value="HATPase_C_sf"/>
</dbReference>
<dbReference type="PANTHER" id="PTHR43047">
    <property type="entry name" value="TWO-COMPONENT HISTIDINE PROTEIN KINASE"/>
    <property type="match status" value="1"/>
</dbReference>
<evidence type="ECO:0000259" key="8">
    <source>
        <dbReference type="PROSITE" id="PS50109"/>
    </source>
</evidence>
<dbReference type="SUPFAM" id="SSF52172">
    <property type="entry name" value="CheY-like"/>
    <property type="match status" value="1"/>
</dbReference>
<dbReference type="Gene3D" id="3.30.450.40">
    <property type="match status" value="1"/>
</dbReference>
<name>A0ABT8PEA6_9BURK</name>
<dbReference type="InterPro" id="IPR003018">
    <property type="entry name" value="GAF"/>
</dbReference>
<keyword evidence="4" id="KW-0808">Transferase</keyword>
<dbReference type="Gene3D" id="3.30.565.10">
    <property type="entry name" value="Histidine kinase-like ATPase, C-terminal domain"/>
    <property type="match status" value="1"/>
</dbReference>
<feature type="modified residue" description="4-aspartylphosphate" evidence="6">
    <location>
        <position position="518"/>
    </location>
</feature>
<proteinExistence type="predicted"/>
<evidence type="ECO:0000259" key="9">
    <source>
        <dbReference type="PROSITE" id="PS50110"/>
    </source>
</evidence>
<evidence type="ECO:0000313" key="10">
    <source>
        <dbReference type="EMBL" id="MDN7933227.1"/>
    </source>
</evidence>
<dbReference type="InterPro" id="IPR029016">
    <property type="entry name" value="GAF-like_dom_sf"/>
</dbReference>
<dbReference type="GO" id="GO:0005524">
    <property type="term" value="F:ATP binding"/>
    <property type="evidence" value="ECO:0007669"/>
    <property type="project" value="UniProtKB-KW"/>
</dbReference>
<keyword evidence="3 6" id="KW-0597">Phosphoprotein</keyword>
<evidence type="ECO:0000256" key="5">
    <source>
        <dbReference type="ARBA" id="ARBA00022777"/>
    </source>
</evidence>
<feature type="domain" description="Response regulatory" evidence="9">
    <location>
        <begin position="467"/>
        <end position="584"/>
    </location>
</feature>
<organism evidence="10 11">
    <name type="scientific">Burkholderia metallica</name>
    <dbReference type="NCBI Taxonomy" id="488729"/>
    <lineage>
        <taxon>Bacteria</taxon>
        <taxon>Pseudomonadati</taxon>
        <taxon>Pseudomonadota</taxon>
        <taxon>Betaproteobacteria</taxon>
        <taxon>Burkholderiales</taxon>
        <taxon>Burkholderiaceae</taxon>
        <taxon>Burkholderia</taxon>
        <taxon>Burkholderia cepacia complex</taxon>
    </lineage>
</organism>
<dbReference type="PROSITE" id="PS50110">
    <property type="entry name" value="RESPONSE_REGULATORY"/>
    <property type="match status" value="1"/>
</dbReference>
<dbReference type="InterPro" id="IPR001789">
    <property type="entry name" value="Sig_transdc_resp-reg_receiver"/>
</dbReference>
<dbReference type="PANTHER" id="PTHR43047:SF9">
    <property type="entry name" value="HISTIDINE KINASE"/>
    <property type="match status" value="1"/>
</dbReference>
<dbReference type="SMART" id="SM00065">
    <property type="entry name" value="GAF"/>
    <property type="match status" value="1"/>
</dbReference>
<dbReference type="SMART" id="SM00388">
    <property type="entry name" value="HisKA"/>
    <property type="match status" value="1"/>
</dbReference>
<dbReference type="Gene3D" id="3.40.50.2300">
    <property type="match status" value="1"/>
</dbReference>
<dbReference type="InterPro" id="IPR011006">
    <property type="entry name" value="CheY-like_superfamily"/>
</dbReference>
<evidence type="ECO:0000256" key="3">
    <source>
        <dbReference type="ARBA" id="ARBA00022553"/>
    </source>
</evidence>
<keyword evidence="10" id="KW-0547">Nucleotide-binding</keyword>
<evidence type="ECO:0000256" key="4">
    <source>
        <dbReference type="ARBA" id="ARBA00022679"/>
    </source>
</evidence>
<dbReference type="InterPro" id="IPR005467">
    <property type="entry name" value="His_kinase_dom"/>
</dbReference>
<dbReference type="Proteomes" id="UP001171606">
    <property type="component" value="Unassembled WGS sequence"/>
</dbReference>
<dbReference type="CDD" id="cd00156">
    <property type="entry name" value="REC"/>
    <property type="match status" value="1"/>
</dbReference>
<dbReference type="EMBL" id="JAUJSQ010000006">
    <property type="protein sequence ID" value="MDN7933227.1"/>
    <property type="molecule type" value="Genomic_DNA"/>
</dbReference>
<dbReference type="CDD" id="cd00082">
    <property type="entry name" value="HisKA"/>
    <property type="match status" value="1"/>
</dbReference>
<dbReference type="SMART" id="SM00387">
    <property type="entry name" value="HATPase_c"/>
    <property type="match status" value="1"/>
</dbReference>
<dbReference type="Pfam" id="PF00072">
    <property type="entry name" value="Response_reg"/>
    <property type="match status" value="1"/>
</dbReference>
<protein>
    <recommendedName>
        <fullName evidence="2">histidine kinase</fullName>
        <ecNumber evidence="2">2.7.13.3</ecNumber>
    </recommendedName>
</protein>
<dbReference type="RefSeq" id="WP_301755941.1">
    <property type="nucleotide sequence ID" value="NZ_JAUJSQ010000006.1"/>
</dbReference>
<dbReference type="PRINTS" id="PR00344">
    <property type="entry name" value="BCTRLSENSOR"/>
</dbReference>
<dbReference type="Gene3D" id="1.10.287.130">
    <property type="match status" value="1"/>
</dbReference>
<keyword evidence="10" id="KW-0067">ATP-binding</keyword>
<comment type="catalytic activity">
    <reaction evidence="1">
        <text>ATP + protein L-histidine = ADP + protein N-phospho-L-histidine.</text>
        <dbReference type="EC" id="2.7.13.3"/>
    </reaction>
</comment>
<dbReference type="PROSITE" id="PS50109">
    <property type="entry name" value="HIS_KIN"/>
    <property type="match status" value="1"/>
</dbReference>
<dbReference type="SUPFAM" id="SSF47384">
    <property type="entry name" value="Homodimeric domain of signal transducing histidine kinase"/>
    <property type="match status" value="1"/>
</dbReference>